<dbReference type="WBParaSite" id="ACRNAN_Path_1537.g5997.t1">
    <property type="protein sequence ID" value="ACRNAN_Path_1537.g5997.t1"/>
    <property type="gene ID" value="ACRNAN_Path_1537.g5997"/>
</dbReference>
<dbReference type="Pfam" id="PF05063">
    <property type="entry name" value="MT-A70"/>
    <property type="match status" value="1"/>
</dbReference>
<dbReference type="GO" id="GO:0005634">
    <property type="term" value="C:nucleus"/>
    <property type="evidence" value="ECO:0007669"/>
    <property type="project" value="TreeGrafter"/>
</dbReference>
<protein>
    <submittedName>
        <fullName evidence="3">Uncharacterized protein</fullName>
    </submittedName>
</protein>
<dbReference type="InterPro" id="IPR029063">
    <property type="entry name" value="SAM-dependent_MTases_sf"/>
</dbReference>
<dbReference type="SUPFAM" id="SSF53335">
    <property type="entry name" value="S-adenosyl-L-methionine-dependent methyltransferases"/>
    <property type="match status" value="1"/>
</dbReference>
<dbReference type="Proteomes" id="UP000887540">
    <property type="component" value="Unplaced"/>
</dbReference>
<evidence type="ECO:0000256" key="1">
    <source>
        <dbReference type="PROSITE-ProRule" id="PRU00489"/>
    </source>
</evidence>
<dbReference type="PANTHER" id="PTHR12829">
    <property type="entry name" value="N6-ADENOSINE-METHYLTRANSFERASE"/>
    <property type="match status" value="1"/>
</dbReference>
<evidence type="ECO:0000313" key="2">
    <source>
        <dbReference type="Proteomes" id="UP000887540"/>
    </source>
</evidence>
<comment type="similarity">
    <text evidence="1">Belongs to the MT-A70-like family.</text>
</comment>
<dbReference type="GO" id="GO:0003676">
    <property type="term" value="F:nucleic acid binding"/>
    <property type="evidence" value="ECO:0007669"/>
    <property type="project" value="InterPro"/>
</dbReference>
<dbReference type="PROSITE" id="PS51143">
    <property type="entry name" value="MT_A70"/>
    <property type="match status" value="1"/>
</dbReference>
<dbReference type="InterPro" id="IPR002052">
    <property type="entry name" value="DNA_methylase_N6_adenine_CS"/>
</dbReference>
<dbReference type="PANTHER" id="PTHR12829:SF4">
    <property type="entry name" value="N(6)-ADENINE-SPECIFIC METHYLTRANSFERASE METTL4"/>
    <property type="match status" value="1"/>
</dbReference>
<dbReference type="PROSITE" id="PS00092">
    <property type="entry name" value="N6_MTASE"/>
    <property type="match status" value="1"/>
</dbReference>
<keyword evidence="2" id="KW-1185">Reference proteome</keyword>
<proteinExistence type="inferred from homology"/>
<dbReference type="GO" id="GO:0032259">
    <property type="term" value="P:methylation"/>
    <property type="evidence" value="ECO:0007669"/>
    <property type="project" value="InterPro"/>
</dbReference>
<dbReference type="GO" id="GO:0008168">
    <property type="term" value="F:methyltransferase activity"/>
    <property type="evidence" value="ECO:0007669"/>
    <property type="project" value="InterPro"/>
</dbReference>
<reference evidence="3" key="1">
    <citation type="submission" date="2022-11" db="UniProtKB">
        <authorList>
            <consortium name="WormBaseParasite"/>
        </authorList>
    </citation>
    <scope>IDENTIFICATION</scope>
</reference>
<dbReference type="AlphaFoldDB" id="A0A914C206"/>
<name>A0A914C206_9BILA</name>
<sequence>MPQQKRSRKRKKPIAAKKDCVWLEQLVSGTEARNAVKNAPDLKFSFSVDTSSLGFRKILISDTTLPTTSSEVTVYKNEGSDFLHVTCGSSNFLVPIQSAFVISDVSITRQFVNYGMKFDLIIMDPPWSNKSVKRKKIYGWFDMDDLKALPISEILSEDGLLIIWLTNNKVVHENLTRILEHWDLKEVTKWHWLKVTTNGEPVYPFTPNHKVPFESFAFACRSNSFCRMKRKIRENFCIISVPNASHSRKPPIGPILQQLNTFQWENCLELYARYLLPKTTSVGFESLKFQDVYFFNENNKDN</sequence>
<evidence type="ECO:0000313" key="3">
    <source>
        <dbReference type="WBParaSite" id="ACRNAN_Path_1537.g5997.t1"/>
    </source>
</evidence>
<dbReference type="InterPro" id="IPR007757">
    <property type="entry name" value="MT-A70-like"/>
</dbReference>
<organism evidence="2 3">
    <name type="scientific">Acrobeloides nanus</name>
    <dbReference type="NCBI Taxonomy" id="290746"/>
    <lineage>
        <taxon>Eukaryota</taxon>
        <taxon>Metazoa</taxon>
        <taxon>Ecdysozoa</taxon>
        <taxon>Nematoda</taxon>
        <taxon>Chromadorea</taxon>
        <taxon>Rhabditida</taxon>
        <taxon>Tylenchina</taxon>
        <taxon>Cephalobomorpha</taxon>
        <taxon>Cephaloboidea</taxon>
        <taxon>Cephalobidae</taxon>
        <taxon>Acrobeloides</taxon>
    </lineage>
</organism>
<accession>A0A914C206</accession>